<evidence type="ECO:0000313" key="3">
    <source>
        <dbReference type="Proteomes" id="UP000739538"/>
    </source>
</evidence>
<reference evidence="2" key="1">
    <citation type="submission" date="2020-04" db="EMBL/GenBank/DDBJ databases">
        <authorList>
            <person name="Zhang T."/>
        </authorList>
    </citation>
    <scope>NUCLEOTIDE SEQUENCE</scope>
    <source>
        <strain evidence="2">HKST-UBA02</strain>
    </source>
</reference>
<feature type="domain" description="DUF4412" evidence="1">
    <location>
        <begin position="104"/>
        <end position="282"/>
    </location>
</feature>
<protein>
    <submittedName>
        <fullName evidence="2">DUF4412 domain-containing protein</fullName>
    </submittedName>
</protein>
<organism evidence="2 3">
    <name type="scientific">Eiseniibacteriota bacterium</name>
    <dbReference type="NCBI Taxonomy" id="2212470"/>
    <lineage>
        <taxon>Bacteria</taxon>
        <taxon>Candidatus Eiseniibacteriota</taxon>
    </lineage>
</organism>
<comment type="caution">
    <text evidence="2">The sequence shown here is derived from an EMBL/GenBank/DDBJ whole genome shotgun (WGS) entry which is preliminary data.</text>
</comment>
<name>A0A956NEG2_UNCEI</name>
<dbReference type="Pfam" id="PF14371">
    <property type="entry name" value="DUF4412"/>
    <property type="match status" value="1"/>
</dbReference>
<dbReference type="EMBL" id="JAGQHS010000022">
    <property type="protein sequence ID" value="MCA9755399.1"/>
    <property type="molecule type" value="Genomic_DNA"/>
</dbReference>
<dbReference type="AlphaFoldDB" id="A0A956NEG2"/>
<proteinExistence type="predicted"/>
<evidence type="ECO:0000313" key="2">
    <source>
        <dbReference type="EMBL" id="MCA9755399.1"/>
    </source>
</evidence>
<dbReference type="InterPro" id="IPR025524">
    <property type="entry name" value="DUF4412"/>
</dbReference>
<dbReference type="Proteomes" id="UP000739538">
    <property type="component" value="Unassembled WGS sequence"/>
</dbReference>
<gene>
    <name evidence="2" type="ORF">KDA27_06335</name>
</gene>
<sequence length="292" mass="31813">MNSTRNRRPMASVPVLRSRQLPSHIQTGGQRGGRCLIGALSAVLACASIASADTTVRLMSDGEETQIRFTKQFIRVDGAGDDGTFLFDANAKVMRVFQPSEQKYMEVTQADVEMMGKKLAGMQGQMADAMEQAKAALANLPPEQRAMAMQKLEAMSPPQAAQAAVTTTRFEKAGGSETILGVKCEKYRVFDGDKAAGEAWMATTKELGISRDDLSAFHELSTFLATMPNMAGWSTGPFAALDPTNENFVGFPMRFEGDHDMEVLAIEHEKVDSSVFSVPEGWKRMSPMDGIR</sequence>
<accession>A0A956NEG2</accession>
<reference evidence="2" key="2">
    <citation type="journal article" date="2021" name="Microbiome">
        <title>Successional dynamics and alternative stable states in a saline activated sludge microbial community over 9 years.</title>
        <authorList>
            <person name="Wang Y."/>
            <person name="Ye J."/>
            <person name="Ju F."/>
            <person name="Liu L."/>
            <person name="Boyd J.A."/>
            <person name="Deng Y."/>
            <person name="Parks D.H."/>
            <person name="Jiang X."/>
            <person name="Yin X."/>
            <person name="Woodcroft B.J."/>
            <person name="Tyson G.W."/>
            <person name="Hugenholtz P."/>
            <person name="Polz M.F."/>
            <person name="Zhang T."/>
        </authorList>
    </citation>
    <scope>NUCLEOTIDE SEQUENCE</scope>
    <source>
        <strain evidence="2">HKST-UBA02</strain>
    </source>
</reference>
<evidence type="ECO:0000259" key="1">
    <source>
        <dbReference type="Pfam" id="PF14371"/>
    </source>
</evidence>